<accession>A0ACD3A634</accession>
<evidence type="ECO:0000313" key="2">
    <source>
        <dbReference type="Proteomes" id="UP000308600"/>
    </source>
</evidence>
<sequence length="342" mass="37767">MGPIGDEEGGYQSPGHTDTVIYIIDTDGAGTSSSRTNWEEPYGLYMRHSQDVLGDSNDDIDTPPPPEPTARCFNCGLPGHVVSACPEPWDRELIALSRQLFSFYKGENQTNYQRIHVVEEWRKQRLEWLETLRPGEVRGTELMEALGTNEGEWLKNISLWGYPRGWVRVRIESEALEEFDPSDEPRLLILGEEEEGSGSDSDESKTLASDHDSDGTSPDHPSPSSYATGSLSPTHRWAEYPPAYFSSQLLPIYNGFSLPPVGSTNFTNERRDSWAQFVSAPPPPPDVPPPPLPPPPSMPPPPLPPLHPPTPPPIPISATSNPIKVVSESAEDASDMEFSDED</sequence>
<keyword evidence="2" id="KW-1185">Reference proteome</keyword>
<gene>
    <name evidence="1" type="ORF">BDN72DRAFT_883364</name>
</gene>
<evidence type="ECO:0000313" key="1">
    <source>
        <dbReference type="EMBL" id="TFK61001.1"/>
    </source>
</evidence>
<dbReference type="Proteomes" id="UP000308600">
    <property type="component" value="Unassembled WGS sequence"/>
</dbReference>
<name>A0ACD3A634_9AGAR</name>
<proteinExistence type="predicted"/>
<dbReference type="EMBL" id="ML208705">
    <property type="protein sequence ID" value="TFK61001.1"/>
    <property type="molecule type" value="Genomic_DNA"/>
</dbReference>
<reference evidence="1 2" key="1">
    <citation type="journal article" date="2019" name="Nat. Ecol. Evol.">
        <title>Megaphylogeny resolves global patterns of mushroom evolution.</title>
        <authorList>
            <person name="Varga T."/>
            <person name="Krizsan K."/>
            <person name="Foldi C."/>
            <person name="Dima B."/>
            <person name="Sanchez-Garcia M."/>
            <person name="Sanchez-Ramirez S."/>
            <person name="Szollosi G.J."/>
            <person name="Szarkandi J.G."/>
            <person name="Papp V."/>
            <person name="Albert L."/>
            <person name="Andreopoulos W."/>
            <person name="Angelini C."/>
            <person name="Antonin V."/>
            <person name="Barry K.W."/>
            <person name="Bougher N.L."/>
            <person name="Buchanan P."/>
            <person name="Buyck B."/>
            <person name="Bense V."/>
            <person name="Catcheside P."/>
            <person name="Chovatia M."/>
            <person name="Cooper J."/>
            <person name="Damon W."/>
            <person name="Desjardin D."/>
            <person name="Finy P."/>
            <person name="Geml J."/>
            <person name="Haridas S."/>
            <person name="Hughes K."/>
            <person name="Justo A."/>
            <person name="Karasinski D."/>
            <person name="Kautmanova I."/>
            <person name="Kiss B."/>
            <person name="Kocsube S."/>
            <person name="Kotiranta H."/>
            <person name="LaButti K.M."/>
            <person name="Lechner B.E."/>
            <person name="Liimatainen K."/>
            <person name="Lipzen A."/>
            <person name="Lukacs Z."/>
            <person name="Mihaltcheva S."/>
            <person name="Morgado L.N."/>
            <person name="Niskanen T."/>
            <person name="Noordeloos M.E."/>
            <person name="Ohm R.A."/>
            <person name="Ortiz-Santana B."/>
            <person name="Ovrebo C."/>
            <person name="Racz N."/>
            <person name="Riley R."/>
            <person name="Savchenko A."/>
            <person name="Shiryaev A."/>
            <person name="Soop K."/>
            <person name="Spirin V."/>
            <person name="Szebenyi C."/>
            <person name="Tomsovsky M."/>
            <person name="Tulloss R.E."/>
            <person name="Uehling J."/>
            <person name="Grigoriev I.V."/>
            <person name="Vagvolgyi C."/>
            <person name="Papp T."/>
            <person name="Martin F.M."/>
            <person name="Miettinen O."/>
            <person name="Hibbett D.S."/>
            <person name="Nagy L.G."/>
        </authorList>
    </citation>
    <scope>NUCLEOTIDE SEQUENCE [LARGE SCALE GENOMIC DNA]</scope>
    <source>
        <strain evidence="1 2">NL-1719</strain>
    </source>
</reference>
<organism evidence="1 2">
    <name type="scientific">Pluteus cervinus</name>
    <dbReference type="NCBI Taxonomy" id="181527"/>
    <lineage>
        <taxon>Eukaryota</taxon>
        <taxon>Fungi</taxon>
        <taxon>Dikarya</taxon>
        <taxon>Basidiomycota</taxon>
        <taxon>Agaricomycotina</taxon>
        <taxon>Agaricomycetes</taxon>
        <taxon>Agaricomycetidae</taxon>
        <taxon>Agaricales</taxon>
        <taxon>Pluteineae</taxon>
        <taxon>Pluteaceae</taxon>
        <taxon>Pluteus</taxon>
    </lineage>
</organism>
<protein>
    <submittedName>
        <fullName evidence="1">Uncharacterized protein</fullName>
    </submittedName>
</protein>